<dbReference type="OrthoDB" id="1791909at2759"/>
<keyword evidence="2" id="KW-1185">Reference proteome</keyword>
<dbReference type="RefSeq" id="XP_030958650.1">
    <property type="nucleotide sequence ID" value="XM_031102790.1"/>
</dbReference>
<dbReference type="OMA" id="YIPHTAP"/>
<dbReference type="AlphaFoldDB" id="A0A7N2L5R1"/>
<name>A0A7N2L5R1_QUELO</name>
<protein>
    <submittedName>
        <fullName evidence="1">Uncharacterized protein</fullName>
    </submittedName>
</protein>
<gene>
    <name evidence="1" type="primary">LOC115980558</name>
</gene>
<reference evidence="1 2" key="1">
    <citation type="journal article" date="2016" name="G3 (Bethesda)">
        <title>First Draft Assembly and Annotation of the Genome of a California Endemic Oak Quercus lobata Nee (Fagaceae).</title>
        <authorList>
            <person name="Sork V.L."/>
            <person name="Fitz-Gibbon S.T."/>
            <person name="Puiu D."/>
            <person name="Crepeau M."/>
            <person name="Gugger P.F."/>
            <person name="Sherman R."/>
            <person name="Stevens K."/>
            <person name="Langley C.H."/>
            <person name="Pellegrini M."/>
            <person name="Salzberg S.L."/>
        </authorList>
    </citation>
    <scope>NUCLEOTIDE SEQUENCE [LARGE SCALE GENOMIC DNA]</scope>
    <source>
        <strain evidence="1 2">cv. SW786</strain>
    </source>
</reference>
<evidence type="ECO:0000313" key="2">
    <source>
        <dbReference type="Proteomes" id="UP000594261"/>
    </source>
</evidence>
<accession>A0A7N2L5R1</accession>
<dbReference type="EMBL" id="LRBV02000003">
    <property type="status" value="NOT_ANNOTATED_CDS"/>
    <property type="molecule type" value="Genomic_DNA"/>
</dbReference>
<dbReference type="EnsemblPlants" id="QL03p021805:mrna">
    <property type="protein sequence ID" value="QL03p021805:mrna:CDS:1"/>
    <property type="gene ID" value="QL03p021805"/>
</dbReference>
<reference evidence="1" key="2">
    <citation type="submission" date="2021-01" db="UniProtKB">
        <authorList>
            <consortium name="EnsemblPlants"/>
        </authorList>
    </citation>
    <scope>IDENTIFICATION</scope>
</reference>
<organism evidence="1 2">
    <name type="scientific">Quercus lobata</name>
    <name type="common">Valley oak</name>
    <dbReference type="NCBI Taxonomy" id="97700"/>
    <lineage>
        <taxon>Eukaryota</taxon>
        <taxon>Viridiplantae</taxon>
        <taxon>Streptophyta</taxon>
        <taxon>Embryophyta</taxon>
        <taxon>Tracheophyta</taxon>
        <taxon>Spermatophyta</taxon>
        <taxon>Magnoliopsida</taxon>
        <taxon>eudicotyledons</taxon>
        <taxon>Gunneridae</taxon>
        <taxon>Pentapetalae</taxon>
        <taxon>rosids</taxon>
        <taxon>fabids</taxon>
        <taxon>Fagales</taxon>
        <taxon>Fagaceae</taxon>
        <taxon>Quercus</taxon>
    </lineage>
</organism>
<evidence type="ECO:0000313" key="1">
    <source>
        <dbReference type="EnsemblPlants" id="QL03p021805:mrna:CDS:1"/>
    </source>
</evidence>
<dbReference type="Proteomes" id="UP000594261">
    <property type="component" value="Chromosome 3"/>
</dbReference>
<dbReference type="KEGG" id="qlo:115980558"/>
<dbReference type="InParanoid" id="A0A7N2L5R1"/>
<sequence length="120" mass="12055">MAYPTGPGPPGHGVVGAYQHQTAPAYGGYPSPPAPAYGGGYTYLPPPAYGGGYTYPPAPAYCGGYPAFVPGPYGPYIPHTAPAAQPKSPIISGIVTAAIEALAIGVFRGAVTNTLFDDAN</sequence>
<dbReference type="Gramene" id="QL03p021805:mrna">
    <property type="protein sequence ID" value="QL03p021805:mrna:CDS:1"/>
    <property type="gene ID" value="QL03p021805"/>
</dbReference>
<dbReference type="GeneID" id="115980558"/>
<proteinExistence type="predicted"/>